<evidence type="ECO:0000313" key="3">
    <source>
        <dbReference type="Proteomes" id="UP000228767"/>
    </source>
</evidence>
<dbReference type="GO" id="GO:0006313">
    <property type="term" value="P:DNA transposition"/>
    <property type="evidence" value="ECO:0007669"/>
    <property type="project" value="InterPro"/>
</dbReference>
<organism evidence="2 3">
    <name type="scientific">Candidatus Vogelbacteria bacterium CG10_big_fil_rev_8_21_14_0_10_51_16</name>
    <dbReference type="NCBI Taxonomy" id="1975045"/>
    <lineage>
        <taxon>Bacteria</taxon>
        <taxon>Candidatus Vogeliibacteriota</taxon>
    </lineage>
</organism>
<comment type="caution">
    <text evidence="2">The sequence shown here is derived from an EMBL/GenBank/DDBJ whole genome shotgun (WGS) entry which is preliminary data.</text>
</comment>
<evidence type="ECO:0000259" key="1">
    <source>
        <dbReference type="SMART" id="SM01321"/>
    </source>
</evidence>
<sequence>MNRVPIELDTFHHVYNRGTEKRLIFMNDADRARFMLYVDILNNTKLENPSKLEQFGLLEEYSVKERLVDVVALCLMDNHFHLLLYERTEGGISKFMQRLGTAYTVYFNEKYERTGALFQGRFKSKLVTDEAYLFYLINYVHFNVRDLLPPDRRFLSDIIKFLEIYPWSSYAAYAKLRPQPRWLQTENVKKYVSFEKDYKSELLALYDEADTMSDTIGGLAIDE</sequence>
<name>A0A2H0RF42_9BACT</name>
<evidence type="ECO:0000313" key="2">
    <source>
        <dbReference type="EMBL" id="PIR45162.1"/>
    </source>
</evidence>
<dbReference type="SMART" id="SM01321">
    <property type="entry name" value="Y1_Tnp"/>
    <property type="match status" value="1"/>
</dbReference>
<dbReference type="InterPro" id="IPR002686">
    <property type="entry name" value="Transposase_17"/>
</dbReference>
<dbReference type="GO" id="GO:0004803">
    <property type="term" value="F:transposase activity"/>
    <property type="evidence" value="ECO:0007669"/>
    <property type="project" value="InterPro"/>
</dbReference>
<feature type="domain" description="Transposase IS200-like" evidence="1">
    <location>
        <begin position="7"/>
        <end position="143"/>
    </location>
</feature>
<dbReference type="Gene3D" id="3.30.70.1290">
    <property type="entry name" value="Transposase IS200-like"/>
    <property type="match status" value="1"/>
</dbReference>
<gene>
    <name evidence="2" type="ORF">COV10_00600</name>
</gene>
<dbReference type="EMBL" id="PCYI01000004">
    <property type="protein sequence ID" value="PIR45162.1"/>
    <property type="molecule type" value="Genomic_DNA"/>
</dbReference>
<dbReference type="PANTHER" id="PTHR34322">
    <property type="entry name" value="TRANSPOSASE, Y1_TNP DOMAIN-CONTAINING"/>
    <property type="match status" value="1"/>
</dbReference>
<reference evidence="2 3" key="1">
    <citation type="submission" date="2017-09" db="EMBL/GenBank/DDBJ databases">
        <title>Depth-based differentiation of microbial function through sediment-hosted aquifers and enrichment of novel symbionts in the deep terrestrial subsurface.</title>
        <authorList>
            <person name="Probst A.J."/>
            <person name="Ladd B."/>
            <person name="Jarett J.K."/>
            <person name="Geller-Mcgrath D.E."/>
            <person name="Sieber C.M."/>
            <person name="Emerson J.B."/>
            <person name="Anantharaman K."/>
            <person name="Thomas B.C."/>
            <person name="Malmstrom R."/>
            <person name="Stieglmeier M."/>
            <person name="Klingl A."/>
            <person name="Woyke T."/>
            <person name="Ryan C.M."/>
            <person name="Banfield J.F."/>
        </authorList>
    </citation>
    <scope>NUCLEOTIDE SEQUENCE [LARGE SCALE GENOMIC DNA]</scope>
    <source>
        <strain evidence="2">CG10_big_fil_rev_8_21_14_0_10_51_16</strain>
    </source>
</reference>
<protein>
    <recommendedName>
        <fullName evidence="1">Transposase IS200-like domain-containing protein</fullName>
    </recommendedName>
</protein>
<dbReference type="SUPFAM" id="SSF143422">
    <property type="entry name" value="Transposase IS200-like"/>
    <property type="match status" value="1"/>
</dbReference>
<dbReference type="GO" id="GO:0003677">
    <property type="term" value="F:DNA binding"/>
    <property type="evidence" value="ECO:0007669"/>
    <property type="project" value="InterPro"/>
</dbReference>
<dbReference type="Proteomes" id="UP000228767">
    <property type="component" value="Unassembled WGS sequence"/>
</dbReference>
<dbReference type="Pfam" id="PF01797">
    <property type="entry name" value="Y1_Tnp"/>
    <property type="match status" value="1"/>
</dbReference>
<dbReference type="PANTHER" id="PTHR34322:SF2">
    <property type="entry name" value="TRANSPOSASE IS200-LIKE DOMAIN-CONTAINING PROTEIN"/>
    <property type="match status" value="1"/>
</dbReference>
<dbReference type="AlphaFoldDB" id="A0A2H0RF42"/>
<proteinExistence type="predicted"/>
<accession>A0A2H0RF42</accession>
<dbReference type="InterPro" id="IPR036515">
    <property type="entry name" value="Transposase_17_sf"/>
</dbReference>